<evidence type="ECO:0000259" key="1">
    <source>
        <dbReference type="Pfam" id="PF07693"/>
    </source>
</evidence>
<dbReference type="Proteomes" id="UP000193570">
    <property type="component" value="Unassembled WGS sequence"/>
</dbReference>
<dbReference type="AlphaFoldDB" id="A0A1X6Y3W8"/>
<organism evidence="2 3">
    <name type="scientific">Roseivivax jejudonensis</name>
    <dbReference type="NCBI Taxonomy" id="1529041"/>
    <lineage>
        <taxon>Bacteria</taxon>
        <taxon>Pseudomonadati</taxon>
        <taxon>Pseudomonadota</taxon>
        <taxon>Alphaproteobacteria</taxon>
        <taxon>Rhodobacterales</taxon>
        <taxon>Roseobacteraceae</taxon>
        <taxon>Roseivivax</taxon>
    </lineage>
</organism>
<proteinExistence type="predicted"/>
<reference evidence="2 3" key="1">
    <citation type="submission" date="2017-03" db="EMBL/GenBank/DDBJ databases">
        <authorList>
            <person name="Afonso C.L."/>
            <person name="Miller P.J."/>
            <person name="Scott M.A."/>
            <person name="Spackman E."/>
            <person name="Goraichik I."/>
            <person name="Dimitrov K.M."/>
            <person name="Suarez D.L."/>
            <person name="Swayne D.E."/>
        </authorList>
    </citation>
    <scope>NUCLEOTIDE SEQUENCE [LARGE SCALE GENOMIC DNA]</scope>
    <source>
        <strain evidence="2 3">CECT 8625</strain>
    </source>
</reference>
<evidence type="ECO:0000313" key="2">
    <source>
        <dbReference type="EMBL" id="SLN09980.1"/>
    </source>
</evidence>
<dbReference type="OrthoDB" id="88903at2"/>
<dbReference type="Pfam" id="PF07693">
    <property type="entry name" value="KAP_NTPase"/>
    <property type="match status" value="1"/>
</dbReference>
<protein>
    <submittedName>
        <fullName evidence="2">KAP family P-loop domain protein</fullName>
    </submittedName>
</protein>
<dbReference type="EMBL" id="FWFK01000001">
    <property type="protein sequence ID" value="SLN09980.1"/>
    <property type="molecule type" value="Genomic_DNA"/>
</dbReference>
<feature type="domain" description="KAP NTPase" evidence="1">
    <location>
        <begin position="12"/>
        <end position="244"/>
    </location>
</feature>
<accession>A0A1X6Y3W8</accession>
<keyword evidence="3" id="KW-1185">Reference proteome</keyword>
<dbReference type="InterPro" id="IPR011646">
    <property type="entry name" value="KAP_P-loop"/>
</dbReference>
<dbReference type="SUPFAM" id="SSF52540">
    <property type="entry name" value="P-loop containing nucleoside triphosphate hydrolases"/>
    <property type="match status" value="1"/>
</dbReference>
<dbReference type="RefSeq" id="WP_159456680.1">
    <property type="nucleotide sequence ID" value="NZ_FWFK01000001.1"/>
</dbReference>
<name>A0A1X6Y3W8_9RHOB</name>
<dbReference type="InterPro" id="IPR027417">
    <property type="entry name" value="P-loop_NTPase"/>
</dbReference>
<dbReference type="Gene3D" id="3.40.50.300">
    <property type="entry name" value="P-loop containing nucleotide triphosphate hydrolases"/>
    <property type="match status" value="1"/>
</dbReference>
<sequence length="659" mass="74708">MHDAARNQIRRFLSDWVNSPDNPKFAVMLEGRWGCGKTHFIQQVVSEPNFTRRKTIYLSLFGISNLQDFERQLFYAGSSNAIRIMHQGVGFASSLFSGAISIGSGGMFSGSADIGKAVESTLGQVTKAADAINEALVIIDDLERCSFDQSELLGVLNRHIEHGNSRVILVANTQRIDNDRFAEFREKVIGQTFEIPPDPKGAVDAFIAEMSESAATTLIVSRAEGIQELYRLSGFNNLRAVRQFFWFLAGMLEATDQKLQENEKLIDSLITQAFIFFMEFKLNLGGPENSLTPIDLLPEFGGDDPELRSFFAFKMKEDTPDTPKLKVLKKYNIINGIQTAITIHQWIDILNIGTVDADRFNAELAGAPEVNGPDSWPSWKRLWHIWSWDFSDGSATEFNADIDDIRKGIEEGRYKNPHVVMHVVGVTLMLLDEELIEDIEGGWVHRFKLYIDEIVIPALDLDSFDATRWSFDSGYDNLGYARREKSDFIEVLDHLKQSARDWYSHYKAEAVAGHLIETLKSDYFAFLGDLVIVNGKGDQRFLKEPILQTIDVDDFVNAWLSLGRQEEHLLTRYFDERYDQVPDLILTEGPWWQGVANAVLIKIDDEPAMPRKAQLQGLVGGIERLIDDRLEKARLRSLFVEPICKMEIDLSWTLSTSRS</sequence>
<gene>
    <name evidence="2" type="ORF">ROJ8625_00139</name>
</gene>
<evidence type="ECO:0000313" key="3">
    <source>
        <dbReference type="Proteomes" id="UP000193570"/>
    </source>
</evidence>